<evidence type="ECO:0000313" key="2">
    <source>
        <dbReference type="EMBL" id="RBW68754.1"/>
    </source>
</evidence>
<proteinExistence type="predicted"/>
<reference evidence="2 3" key="1">
    <citation type="submission" date="2018-07" db="EMBL/GenBank/DDBJ databases">
        <title>Lottiidibacillus patelloidae gen. nov., sp. nov., isolated from the intestinal tract of a marine limpet and the reclassification of B. taeanensis BH030017T, B. algicola KMM 3737T and B. hwajinpoensis SW-72T as genus Lottiidibacillus.</title>
        <authorList>
            <person name="Liu R."/>
            <person name="Huang Z."/>
        </authorList>
    </citation>
    <scope>NUCLEOTIDE SEQUENCE [LARGE SCALE GENOMIC DNA]</scope>
    <source>
        <strain evidence="2 3">BH030017</strain>
    </source>
</reference>
<gene>
    <name evidence="2" type="ORF">DS031_15180</name>
</gene>
<keyword evidence="3" id="KW-1185">Reference proteome</keyword>
<dbReference type="Gene3D" id="3.30.1340.10">
    <property type="entry name" value="HPr-like"/>
    <property type="match status" value="1"/>
</dbReference>
<comment type="caution">
    <text evidence="2">The sequence shown here is derived from an EMBL/GenBank/DDBJ whole genome shotgun (WGS) entry which is preliminary data.</text>
</comment>
<dbReference type="OrthoDB" id="2879525at2"/>
<name>A0A366XX86_9BACI</name>
<evidence type="ECO:0000313" key="3">
    <source>
        <dbReference type="Proteomes" id="UP000253314"/>
    </source>
</evidence>
<sequence>MASIVNTANNFKSSIVLHIENKIVDVKSFLGLSVSLLSNSTQYKLEIHGDDEEEAKNEMTNAFKEYGINVEII</sequence>
<dbReference type="Pfam" id="PF00381">
    <property type="entry name" value="PTS-HPr"/>
    <property type="match status" value="1"/>
</dbReference>
<dbReference type="AlphaFoldDB" id="A0A366XX86"/>
<dbReference type="SUPFAM" id="SSF55594">
    <property type="entry name" value="HPr-like"/>
    <property type="match status" value="1"/>
</dbReference>
<organism evidence="2 3">
    <name type="scientific">Bacillus taeanensis</name>
    <dbReference type="NCBI Taxonomy" id="273032"/>
    <lineage>
        <taxon>Bacteria</taxon>
        <taxon>Bacillati</taxon>
        <taxon>Bacillota</taxon>
        <taxon>Bacilli</taxon>
        <taxon>Bacillales</taxon>
        <taxon>Bacillaceae</taxon>
        <taxon>Bacillus</taxon>
    </lineage>
</organism>
<feature type="domain" description="HPr" evidence="1">
    <location>
        <begin position="2"/>
        <end position="64"/>
    </location>
</feature>
<dbReference type="InterPro" id="IPR035895">
    <property type="entry name" value="HPr-like_sf"/>
</dbReference>
<evidence type="ECO:0000259" key="1">
    <source>
        <dbReference type="Pfam" id="PF00381"/>
    </source>
</evidence>
<dbReference type="EMBL" id="QOCW01000017">
    <property type="protein sequence ID" value="RBW68754.1"/>
    <property type="molecule type" value="Genomic_DNA"/>
</dbReference>
<dbReference type="InterPro" id="IPR000032">
    <property type="entry name" value="HPr-like"/>
</dbReference>
<accession>A0A366XX86</accession>
<protein>
    <submittedName>
        <fullName evidence="2">HPr family phosphocarrier protein</fullName>
    </submittedName>
</protein>
<dbReference type="Proteomes" id="UP000253314">
    <property type="component" value="Unassembled WGS sequence"/>
</dbReference>